<organism evidence="1 2">
    <name type="scientific">Acetomicrobium hydrogeniformans ATCC BAA-1850</name>
    <dbReference type="NCBI Taxonomy" id="592015"/>
    <lineage>
        <taxon>Bacteria</taxon>
        <taxon>Thermotogati</taxon>
        <taxon>Synergistota</taxon>
        <taxon>Synergistia</taxon>
        <taxon>Synergistales</taxon>
        <taxon>Acetomicrobiaceae</taxon>
        <taxon>Acetomicrobium</taxon>
    </lineage>
</organism>
<dbReference type="PANTHER" id="PTHR34504:SF2">
    <property type="entry name" value="UPF0150 PROTEIN SSL0259"/>
    <property type="match status" value="1"/>
</dbReference>
<keyword evidence="2" id="KW-1185">Reference proteome</keyword>
<dbReference type="PANTHER" id="PTHR34504">
    <property type="entry name" value="ANTITOXIN HICB"/>
    <property type="match status" value="1"/>
</dbReference>
<dbReference type="Proteomes" id="UP000005273">
    <property type="component" value="Unassembled WGS sequence"/>
</dbReference>
<comment type="caution">
    <text evidence="1">The sequence shown here is derived from an EMBL/GenBank/DDBJ whole genome shotgun (WGS) entry which is preliminary data.</text>
</comment>
<evidence type="ECO:0000313" key="1">
    <source>
        <dbReference type="EMBL" id="KRT35876.1"/>
    </source>
</evidence>
<dbReference type="InterPro" id="IPR049389">
    <property type="entry name" value="TTHA0281-like"/>
</dbReference>
<dbReference type="InterPro" id="IPR035069">
    <property type="entry name" value="TTHA1013/TTHA0281-like"/>
</dbReference>
<reference evidence="2" key="1">
    <citation type="submission" date="2012-09" db="EMBL/GenBank/DDBJ databases">
        <authorList>
            <person name="Weinstock G."/>
            <person name="Sodergren E."/>
            <person name="Clifton S."/>
            <person name="Fulton L."/>
            <person name="Fulton B."/>
            <person name="Courtney L."/>
            <person name="Fronick C."/>
            <person name="Harrison M."/>
            <person name="Strong C."/>
            <person name="Farmer C."/>
            <person name="Delehaunty K."/>
            <person name="Markovic C."/>
            <person name="Hall O."/>
            <person name="Minx P."/>
            <person name="Tomlinson C."/>
            <person name="Mitreva M."/>
            <person name="Nelson J."/>
            <person name="Hou S."/>
            <person name="Wollam A."/>
            <person name="Pepin K.H."/>
            <person name="Johnson M."/>
            <person name="Bhonagiri V."/>
            <person name="Nash W.E."/>
            <person name="Suruliraj S."/>
            <person name="Warren W."/>
            <person name="Chinwalla A."/>
            <person name="Mardis E.R."/>
            <person name="Wilson R.K."/>
        </authorList>
    </citation>
    <scope>NUCLEOTIDE SEQUENCE [LARGE SCALE GENOMIC DNA]</scope>
    <source>
        <strain evidence="2">OS1</strain>
    </source>
</reference>
<name>A0A0T5XCB5_9BACT</name>
<dbReference type="Gene3D" id="3.30.160.250">
    <property type="match status" value="1"/>
</dbReference>
<dbReference type="AlphaFoldDB" id="A0A0T5XCB5"/>
<accession>A0A0T5XCB5</accession>
<dbReference type="eggNOG" id="COG1598">
    <property type="taxonomic scope" value="Bacteria"/>
</dbReference>
<dbReference type="InterPro" id="IPR051404">
    <property type="entry name" value="TA_system_antitoxin"/>
</dbReference>
<proteinExistence type="predicted"/>
<evidence type="ECO:0000313" key="2">
    <source>
        <dbReference type="Proteomes" id="UP000005273"/>
    </source>
</evidence>
<gene>
    <name evidence="1" type="ORF">HMPREF1705_03132</name>
</gene>
<dbReference type="Pfam" id="PF21748">
    <property type="entry name" value="UPF0150"/>
    <property type="match status" value="1"/>
</dbReference>
<dbReference type="SUPFAM" id="SSF143100">
    <property type="entry name" value="TTHA1013/TTHA0281-like"/>
    <property type="match status" value="1"/>
</dbReference>
<dbReference type="EMBL" id="ACJX03000001">
    <property type="protein sequence ID" value="KRT35876.1"/>
    <property type="molecule type" value="Genomic_DNA"/>
</dbReference>
<protein>
    <submittedName>
        <fullName evidence="1">Toxin-antitoxin system, antitoxin component, HicB family</fullName>
    </submittedName>
</protein>
<sequence length="93" mass="10458">MFPALEVKGMLTEYIDAALERAEYEIIEDDEPYYGAIPQLKGVWATGKTLEECRRNLKEALEGWIIIRLQRGLAIPPIGQYCITEPKGFAANG</sequence>
<dbReference type="STRING" id="592015.HMPREF1705_03132"/>